<evidence type="ECO:0000313" key="3">
    <source>
        <dbReference type="Proteomes" id="UP001610432"/>
    </source>
</evidence>
<gene>
    <name evidence="2" type="ORF">BJX67DRAFT_278301</name>
</gene>
<feature type="region of interest" description="Disordered" evidence="1">
    <location>
        <begin position="388"/>
        <end position="417"/>
    </location>
</feature>
<evidence type="ECO:0000313" key="2">
    <source>
        <dbReference type="EMBL" id="KAL2870240.1"/>
    </source>
</evidence>
<dbReference type="RefSeq" id="XP_070889219.1">
    <property type="nucleotide sequence ID" value="XM_071026595.1"/>
</dbReference>
<keyword evidence="3" id="KW-1185">Reference proteome</keyword>
<feature type="compositionally biased region" description="Gly residues" evidence="1">
    <location>
        <begin position="404"/>
        <end position="417"/>
    </location>
</feature>
<protein>
    <recommendedName>
        <fullName evidence="4">F-box domain protein</fullName>
    </recommendedName>
</protein>
<dbReference type="GeneID" id="98141667"/>
<comment type="caution">
    <text evidence="2">The sequence shown here is derived from an EMBL/GenBank/DDBJ whole genome shotgun (WGS) entry which is preliminary data.</text>
</comment>
<proteinExistence type="predicted"/>
<feature type="region of interest" description="Disordered" evidence="1">
    <location>
        <begin position="430"/>
        <end position="449"/>
    </location>
</feature>
<evidence type="ECO:0000256" key="1">
    <source>
        <dbReference type="SAM" id="MobiDB-lite"/>
    </source>
</evidence>
<accession>A0ABR4M0J2</accession>
<name>A0ABR4M0J2_9EURO</name>
<dbReference type="Proteomes" id="UP001610432">
    <property type="component" value="Unassembled WGS sequence"/>
</dbReference>
<organism evidence="2 3">
    <name type="scientific">Aspergillus lucknowensis</name>
    <dbReference type="NCBI Taxonomy" id="176173"/>
    <lineage>
        <taxon>Eukaryota</taxon>
        <taxon>Fungi</taxon>
        <taxon>Dikarya</taxon>
        <taxon>Ascomycota</taxon>
        <taxon>Pezizomycotina</taxon>
        <taxon>Eurotiomycetes</taxon>
        <taxon>Eurotiomycetidae</taxon>
        <taxon>Eurotiales</taxon>
        <taxon>Aspergillaceae</taxon>
        <taxon>Aspergillus</taxon>
        <taxon>Aspergillus subgen. Nidulantes</taxon>
    </lineage>
</organism>
<evidence type="ECO:0008006" key="4">
    <source>
        <dbReference type="Google" id="ProtNLM"/>
    </source>
</evidence>
<reference evidence="2 3" key="1">
    <citation type="submission" date="2024-07" db="EMBL/GenBank/DDBJ databases">
        <title>Section-level genome sequencing and comparative genomics of Aspergillus sections Usti and Cavernicolus.</title>
        <authorList>
            <consortium name="Lawrence Berkeley National Laboratory"/>
            <person name="Nybo J.L."/>
            <person name="Vesth T.C."/>
            <person name="Theobald S."/>
            <person name="Frisvad J.C."/>
            <person name="Larsen T.O."/>
            <person name="Kjaerboelling I."/>
            <person name="Rothschild-Mancinelli K."/>
            <person name="Lyhne E.K."/>
            <person name="Kogle M.E."/>
            <person name="Barry K."/>
            <person name="Clum A."/>
            <person name="Na H."/>
            <person name="Ledsgaard L."/>
            <person name="Lin J."/>
            <person name="Lipzen A."/>
            <person name="Kuo A."/>
            <person name="Riley R."/>
            <person name="Mondo S."/>
            <person name="Labutti K."/>
            <person name="Haridas S."/>
            <person name="Pangalinan J."/>
            <person name="Salamov A.A."/>
            <person name="Simmons B.A."/>
            <person name="Magnuson J.K."/>
            <person name="Chen J."/>
            <person name="Drula E."/>
            <person name="Henrissat B."/>
            <person name="Wiebenga A."/>
            <person name="Lubbers R.J."/>
            <person name="Gomes A.C."/>
            <person name="Macurrencykelacurrency M.R."/>
            <person name="Stajich J."/>
            <person name="Grigoriev I.V."/>
            <person name="Mortensen U.H."/>
            <person name="De Vries R.P."/>
            <person name="Baker S.E."/>
            <person name="Andersen M.R."/>
        </authorList>
    </citation>
    <scope>NUCLEOTIDE SEQUENCE [LARGE SCALE GENOMIC DNA]</scope>
    <source>
        <strain evidence="2 3">CBS 449.75</strain>
    </source>
</reference>
<sequence length="517" mass="58290">MTQNPRRIEDLADELISDILSFLLGAEHLSNTSSPINPHELPSGLNGRPAHVYGEGSEIDRFRLVCKRFLRISTPRKFPRFVLRFSQRGFQRLEDLLHMQLACHVKFFTYMVRPFYQGSGWSQFLDEADPNILPTVQVHRARLQDQTCILDNNHDRELLQKAILAFSSLQQVKLLRLQDEADERLLDQIHERPLERKLSLDWEPACARAVANLGISLLASNCTSVRFVGPQISPEATVRLLQTPSATLSALGARLTCLDVTFHSPADLTGHMEVLSGVFRDFFHAAKNLTTIHLGFATTIPLDLPLEQIFHLIQWKRLRTLSIQGWRLTSEEIVALLRRHRRQLRDIRLVSIFLRDGSRWRDVLSVLHDEMDEVERIDLREINYARHIDTPSTPNGSNAHAHGHGIGNGHGNGHGSGSAGFHHLPLSIIVNHNNSSNSPSPPSPPPSFHQAVLNTDLLTFASRGYTRGSFSPSTLDALRTLSADGLGDDGISVSQEQRQFWEAWVLSSPRKISPRWS</sequence>
<dbReference type="EMBL" id="JBFXLQ010000006">
    <property type="protein sequence ID" value="KAL2870240.1"/>
    <property type="molecule type" value="Genomic_DNA"/>
</dbReference>